<sequence length="417" mass="45198">MDYIVFEVGLAIALIAAVGLIATKIRFSVIPFYILIGMAVGPHAMNFWHFDFRFIESAPFIDLLGRIGVLFLLFYLGIEFSIGRLIKSGKSIVTGGSIYIGINFTLGLILGWIAGFPISEILVIAGITTISSSAIVAKVLVDLKRTANAETEMVLGITMFEDVFLAVYLSILSGIVLSDSSSVWGVLLTASIAMGFMLLMIIIGRKAVPLLNKLLNIRSNELFVLVVFGSLFLVAGFAETIHVAEAIGALLFGLVLADTEHAKRIEHLILPFRDFFGAIFFFSFGLSINPLEMFGAVWLSLAAVLLTLIGNFAAGLIAGRNAGLSTKSSFNIGFTIMGRGEFSIIMANLGKAGGLMPVLQSFTALYVLIMAILGPLLSKESKHIYNFMDNIFKFKDSKRRDKGQAKVKPKLPEESGT</sequence>
<feature type="transmembrane region" description="Helical" evidence="7">
    <location>
        <begin position="153"/>
        <end position="177"/>
    </location>
</feature>
<feature type="transmembrane region" description="Helical" evidence="7">
    <location>
        <begin position="30"/>
        <end position="48"/>
    </location>
</feature>
<feature type="transmembrane region" description="Helical" evidence="7">
    <location>
        <begin position="294"/>
        <end position="318"/>
    </location>
</feature>
<feature type="transmembrane region" description="Helical" evidence="7">
    <location>
        <begin position="215"/>
        <end position="235"/>
    </location>
</feature>
<evidence type="ECO:0000256" key="2">
    <source>
        <dbReference type="ARBA" id="ARBA00005551"/>
    </source>
</evidence>
<feature type="domain" description="Cation/H+ exchanger transmembrane" evidence="8">
    <location>
        <begin position="11"/>
        <end position="378"/>
    </location>
</feature>
<comment type="subcellular location">
    <subcellularLocation>
        <location evidence="1">Membrane</location>
        <topology evidence="1">Multi-pass membrane protein</topology>
    </subcellularLocation>
</comment>
<keyword evidence="3" id="KW-0813">Transport</keyword>
<protein>
    <submittedName>
        <fullName evidence="9">Potassium transporter</fullName>
    </submittedName>
</protein>
<feature type="transmembrane region" description="Helical" evidence="7">
    <location>
        <begin position="121"/>
        <end position="141"/>
    </location>
</feature>
<evidence type="ECO:0000313" key="10">
    <source>
        <dbReference type="Proteomes" id="UP000076967"/>
    </source>
</evidence>
<gene>
    <name evidence="9" type="ORF">PGLA_03535</name>
</gene>
<keyword evidence="10" id="KW-1185">Reference proteome</keyword>
<dbReference type="Pfam" id="PF00999">
    <property type="entry name" value="Na_H_Exchanger"/>
    <property type="match status" value="1"/>
</dbReference>
<evidence type="ECO:0000259" key="8">
    <source>
        <dbReference type="Pfam" id="PF00999"/>
    </source>
</evidence>
<dbReference type="Proteomes" id="UP000076967">
    <property type="component" value="Unassembled WGS sequence"/>
</dbReference>
<evidence type="ECO:0000256" key="4">
    <source>
        <dbReference type="ARBA" id="ARBA00022692"/>
    </source>
</evidence>
<evidence type="ECO:0000256" key="5">
    <source>
        <dbReference type="ARBA" id="ARBA00022989"/>
    </source>
</evidence>
<comment type="similarity">
    <text evidence="2">Belongs to the monovalent cation:proton antiporter 2 (CPA2) transporter (TC 2.A.37) family.</text>
</comment>
<evidence type="ECO:0000256" key="7">
    <source>
        <dbReference type="SAM" id="Phobius"/>
    </source>
</evidence>
<feature type="transmembrane region" description="Helical" evidence="7">
    <location>
        <begin position="60"/>
        <end position="80"/>
    </location>
</feature>
<proteinExistence type="inferred from homology"/>
<feature type="transmembrane region" description="Helical" evidence="7">
    <location>
        <begin position="183"/>
        <end position="203"/>
    </location>
</feature>
<accession>A0A168N345</accession>
<dbReference type="InterPro" id="IPR006153">
    <property type="entry name" value="Cation/H_exchanger_TM"/>
</dbReference>
<reference evidence="9 10" key="1">
    <citation type="submission" date="2016-03" db="EMBL/GenBank/DDBJ databases">
        <title>Draft genome sequence of Paenibacillus glacialis DSM 22343.</title>
        <authorList>
            <person name="Shin S.-K."/>
            <person name="Yi H."/>
        </authorList>
    </citation>
    <scope>NUCLEOTIDE SEQUENCE [LARGE SCALE GENOMIC DNA]</scope>
    <source>
        <strain evidence="9 10">DSM 22343</strain>
    </source>
</reference>
<feature type="transmembrane region" description="Helical" evidence="7">
    <location>
        <begin position="92"/>
        <end position="115"/>
    </location>
</feature>
<feature type="transmembrane region" description="Helical" evidence="7">
    <location>
        <begin position="6"/>
        <end position="23"/>
    </location>
</feature>
<keyword evidence="4 7" id="KW-0812">Transmembrane</keyword>
<dbReference type="PANTHER" id="PTHR42751:SF4">
    <property type="entry name" value="K(+)_H(+) ANTIPORTER SUBUNIT KHTU"/>
    <property type="match status" value="1"/>
</dbReference>
<dbReference type="AlphaFoldDB" id="A0A168N345"/>
<organism evidence="9 10">
    <name type="scientific">Paenibacillus glacialis</name>
    <dbReference type="NCBI Taxonomy" id="494026"/>
    <lineage>
        <taxon>Bacteria</taxon>
        <taxon>Bacillati</taxon>
        <taxon>Bacillota</taxon>
        <taxon>Bacilli</taxon>
        <taxon>Bacillales</taxon>
        <taxon>Paenibacillaceae</taxon>
        <taxon>Paenibacillus</taxon>
    </lineage>
</organism>
<feature type="transmembrane region" description="Helical" evidence="7">
    <location>
        <begin position="269"/>
        <end position="288"/>
    </location>
</feature>
<dbReference type="Gene3D" id="1.20.1530.20">
    <property type="match status" value="1"/>
</dbReference>
<evidence type="ECO:0000256" key="3">
    <source>
        <dbReference type="ARBA" id="ARBA00022448"/>
    </source>
</evidence>
<dbReference type="GO" id="GO:0015297">
    <property type="term" value="F:antiporter activity"/>
    <property type="evidence" value="ECO:0007669"/>
    <property type="project" value="InterPro"/>
</dbReference>
<comment type="caution">
    <text evidence="9">The sequence shown here is derived from an EMBL/GenBank/DDBJ whole genome shotgun (WGS) entry which is preliminary data.</text>
</comment>
<dbReference type="STRING" id="494026.PGLA_03535"/>
<keyword evidence="5 7" id="KW-1133">Transmembrane helix</keyword>
<dbReference type="GO" id="GO:0016020">
    <property type="term" value="C:membrane"/>
    <property type="evidence" value="ECO:0007669"/>
    <property type="project" value="UniProtKB-SubCell"/>
</dbReference>
<dbReference type="OrthoDB" id="9781411at2"/>
<feature type="transmembrane region" description="Helical" evidence="7">
    <location>
        <begin position="355"/>
        <end position="378"/>
    </location>
</feature>
<evidence type="ECO:0000256" key="6">
    <source>
        <dbReference type="ARBA" id="ARBA00023136"/>
    </source>
</evidence>
<keyword evidence="6 7" id="KW-0472">Membrane</keyword>
<evidence type="ECO:0000256" key="1">
    <source>
        <dbReference type="ARBA" id="ARBA00004141"/>
    </source>
</evidence>
<dbReference type="RefSeq" id="WP_068528770.1">
    <property type="nucleotide sequence ID" value="NZ_LVJH01000003.1"/>
</dbReference>
<name>A0A168N345_9BACL</name>
<dbReference type="EMBL" id="LVJH01000003">
    <property type="protein sequence ID" value="OAB45334.1"/>
    <property type="molecule type" value="Genomic_DNA"/>
</dbReference>
<dbReference type="InterPro" id="IPR038770">
    <property type="entry name" value="Na+/solute_symporter_sf"/>
</dbReference>
<dbReference type="GO" id="GO:1902600">
    <property type="term" value="P:proton transmembrane transport"/>
    <property type="evidence" value="ECO:0007669"/>
    <property type="project" value="InterPro"/>
</dbReference>
<dbReference type="PANTHER" id="PTHR42751">
    <property type="entry name" value="SODIUM/HYDROGEN EXCHANGER FAMILY/TRKA DOMAIN PROTEIN"/>
    <property type="match status" value="1"/>
</dbReference>
<evidence type="ECO:0000313" key="9">
    <source>
        <dbReference type="EMBL" id="OAB45334.1"/>
    </source>
</evidence>